<dbReference type="Proteomes" id="UP000003732">
    <property type="component" value="Unassembled WGS sequence"/>
</dbReference>
<evidence type="ECO:0000256" key="3">
    <source>
        <dbReference type="ARBA" id="ARBA00022475"/>
    </source>
</evidence>
<dbReference type="RefSeq" id="WP_003104328.1">
    <property type="nucleotide sequence ID" value="NZ_AEUT02000001.1"/>
</dbReference>
<evidence type="ECO:0000256" key="5">
    <source>
        <dbReference type="ARBA" id="ARBA00022944"/>
    </source>
</evidence>
<reference evidence="8 9" key="1">
    <citation type="submission" date="2011-02" db="EMBL/GenBank/DDBJ databases">
        <authorList>
            <person name="Stanhope M.J."/>
            <person name="Durkin A.S."/>
            <person name="Hostetler J."/>
            <person name="Kim M."/>
            <person name="Radune D."/>
            <person name="Singh I."/>
            <person name="Town C.D."/>
        </authorList>
    </citation>
    <scope>NUCLEOTIDE SEQUENCE [LARGE SCALE GENOMIC DNA]</scope>
    <source>
        <strain evidence="8 9">NCFD 2020</strain>
    </source>
</reference>
<dbReference type="InterPro" id="IPR051612">
    <property type="entry name" value="Teichoic_Acid_Biosynth"/>
</dbReference>
<gene>
    <name evidence="8" type="ORF">SPB_0752</name>
</gene>
<comment type="caution">
    <text evidence="8">The sequence shown here is derived from an EMBL/GenBank/DDBJ whole genome shotgun (WGS) entry which is preliminary data.</text>
</comment>
<protein>
    <submittedName>
        <fullName evidence="8">CDP-glycerol:poly(Glycerophosphate) glycerophosphotransferase</fullName>
    </submittedName>
</protein>
<dbReference type="Pfam" id="PF04464">
    <property type="entry name" value="Glyphos_transf"/>
    <property type="match status" value="1"/>
</dbReference>
<dbReference type="PANTHER" id="PTHR37316">
    <property type="entry name" value="TEICHOIC ACID GLYCEROL-PHOSPHATE PRIMASE"/>
    <property type="match status" value="1"/>
</dbReference>
<sequence length="395" mass="46648">MKKKLKKLLKTKKKIFIIYTRLFSFIMKIMGIFIPTNKQQILFVVYGGQRYDDSPKAVYQMMKEDSRFKDFVYKWAFINPDQVTEVSGSEKVKIDTLPYFIEAIKSKYWITNSSASRGLNFMKKSTQNIFFTHGMTGIKKIGADIKQNRDGFDLFKERHDYIVLEGKKEVEIIKRAWRVEGNTKILNIGLPRNDDIFKRSPEDIINLKEKLGLPLDKKVILYAPTFREYSRDSELSTLLKPPFDFDKWYRELGEDYILLLTAHYEVEKLMDVPQNHPFIVNAFKYPYINDLIVVSDLLISDYSSIIFDFSLTERPIISYAYDYNEYKTYRGLYDGYESLFFNGVQQSENDIIKIIKSLDYEAQSKHTKKIKNDYFSNYGDATEKFIEVFLEEINE</sequence>
<dbReference type="InterPro" id="IPR007554">
    <property type="entry name" value="Glycerophosphate_synth"/>
</dbReference>
<dbReference type="InterPro" id="IPR043148">
    <property type="entry name" value="TagF_C"/>
</dbReference>
<name>F1Z117_9STRE</name>
<accession>F1Z117</accession>
<dbReference type="Gene3D" id="3.40.50.11820">
    <property type="match status" value="1"/>
</dbReference>
<dbReference type="GO" id="GO:0005886">
    <property type="term" value="C:plasma membrane"/>
    <property type="evidence" value="ECO:0007669"/>
    <property type="project" value="UniProtKB-SubCell"/>
</dbReference>
<dbReference type="HOGENOM" id="CLU_029598_1_1_9"/>
<dbReference type="eggNOG" id="COG1887">
    <property type="taxonomic scope" value="Bacteria"/>
</dbReference>
<dbReference type="GeneID" id="61420424"/>
<keyword evidence="5" id="KW-0777">Teichoic acid biosynthesis</keyword>
<evidence type="ECO:0000256" key="7">
    <source>
        <dbReference type="SAM" id="Phobius"/>
    </source>
</evidence>
<keyword evidence="3" id="KW-1003">Cell membrane</keyword>
<dbReference type="GO" id="GO:0047355">
    <property type="term" value="F:CDP-glycerol glycerophosphotransferase activity"/>
    <property type="evidence" value="ECO:0007669"/>
    <property type="project" value="InterPro"/>
</dbReference>
<dbReference type="GO" id="GO:0019350">
    <property type="term" value="P:teichoic acid biosynthetic process"/>
    <property type="evidence" value="ECO:0007669"/>
    <property type="project" value="UniProtKB-KW"/>
</dbReference>
<dbReference type="InterPro" id="IPR043149">
    <property type="entry name" value="TagF_N"/>
</dbReference>
<proteinExistence type="inferred from homology"/>
<evidence type="ECO:0000313" key="8">
    <source>
        <dbReference type="EMBL" id="EGE54098.1"/>
    </source>
</evidence>
<comment type="subcellular location">
    <subcellularLocation>
        <location evidence="1">Cell membrane</location>
        <topology evidence="1">Peripheral membrane protein</topology>
    </subcellularLocation>
</comment>
<comment type="similarity">
    <text evidence="2">Belongs to the CDP-glycerol glycerophosphotransferase family.</text>
</comment>
<keyword evidence="6 7" id="KW-0472">Membrane</keyword>
<dbReference type="EMBL" id="AEUT02000001">
    <property type="protein sequence ID" value="EGE54098.1"/>
    <property type="molecule type" value="Genomic_DNA"/>
</dbReference>
<keyword evidence="7" id="KW-1133">Transmembrane helix</keyword>
<feature type="transmembrane region" description="Helical" evidence="7">
    <location>
        <begin position="16"/>
        <end position="34"/>
    </location>
</feature>
<dbReference type="PANTHER" id="PTHR37316:SF3">
    <property type="entry name" value="TEICHOIC ACID GLYCEROL-PHOSPHATE TRANSFERASE"/>
    <property type="match status" value="1"/>
</dbReference>
<evidence type="ECO:0000256" key="1">
    <source>
        <dbReference type="ARBA" id="ARBA00004202"/>
    </source>
</evidence>
<evidence type="ECO:0000256" key="6">
    <source>
        <dbReference type="ARBA" id="ARBA00023136"/>
    </source>
</evidence>
<keyword evidence="4 8" id="KW-0808">Transferase</keyword>
<evidence type="ECO:0000256" key="2">
    <source>
        <dbReference type="ARBA" id="ARBA00010488"/>
    </source>
</evidence>
<dbReference type="SUPFAM" id="SSF53756">
    <property type="entry name" value="UDP-Glycosyltransferase/glycogen phosphorylase"/>
    <property type="match status" value="1"/>
</dbReference>
<evidence type="ECO:0000256" key="4">
    <source>
        <dbReference type="ARBA" id="ARBA00022679"/>
    </source>
</evidence>
<dbReference type="AlphaFoldDB" id="F1Z117"/>
<keyword evidence="7" id="KW-0812">Transmembrane</keyword>
<dbReference type="Gene3D" id="3.40.50.12580">
    <property type="match status" value="1"/>
</dbReference>
<evidence type="ECO:0000313" key="9">
    <source>
        <dbReference type="Proteomes" id="UP000003732"/>
    </source>
</evidence>
<organism evidence="8 9">
    <name type="scientific">Streptococcus parauberis NCFD 2020</name>
    <dbReference type="NCBI Taxonomy" id="873447"/>
    <lineage>
        <taxon>Bacteria</taxon>
        <taxon>Bacillati</taxon>
        <taxon>Bacillota</taxon>
        <taxon>Bacilli</taxon>
        <taxon>Lactobacillales</taxon>
        <taxon>Streptococcaceae</taxon>
        <taxon>Streptococcus</taxon>
    </lineage>
</organism>